<feature type="region of interest" description="Disordered" evidence="1">
    <location>
        <begin position="224"/>
        <end position="330"/>
    </location>
</feature>
<dbReference type="RefSeq" id="WP_120605437.1">
    <property type="nucleotide sequence ID" value="NZ_JABFJX010000016.1"/>
</dbReference>
<dbReference type="EMBL" id="RAWE01000117">
    <property type="protein sequence ID" value="RKG99313.1"/>
    <property type="molecule type" value="Genomic_DNA"/>
</dbReference>
<evidence type="ECO:0000256" key="2">
    <source>
        <dbReference type="SAM" id="SignalP"/>
    </source>
</evidence>
<dbReference type="Pfam" id="PF20245">
    <property type="entry name" value="DUF6600"/>
    <property type="match status" value="1"/>
</dbReference>
<dbReference type="Proteomes" id="UP000268313">
    <property type="component" value="Unassembled WGS sequence"/>
</dbReference>
<dbReference type="AlphaFoldDB" id="A0A3A8KBX2"/>
<keyword evidence="4" id="KW-1185">Reference proteome</keyword>
<evidence type="ECO:0008006" key="5">
    <source>
        <dbReference type="Google" id="ProtNLM"/>
    </source>
</evidence>
<name>A0A3A8KBX2_9BACT</name>
<gene>
    <name evidence="3" type="ORF">D7X32_26940</name>
</gene>
<organism evidence="3 4">
    <name type="scientific">Corallococcus carmarthensis</name>
    <dbReference type="NCBI Taxonomy" id="2316728"/>
    <lineage>
        <taxon>Bacteria</taxon>
        <taxon>Pseudomonadati</taxon>
        <taxon>Myxococcota</taxon>
        <taxon>Myxococcia</taxon>
        <taxon>Myxococcales</taxon>
        <taxon>Cystobacterineae</taxon>
        <taxon>Myxococcaceae</taxon>
        <taxon>Corallococcus</taxon>
    </lineage>
</organism>
<dbReference type="InterPro" id="IPR046535">
    <property type="entry name" value="DUF6600"/>
</dbReference>
<sequence>MAPWHPRVRWFRTSGAAVIAVLSASACAMGPEDFGPQVTSSSAPLSNPMSQFREDLSPYGTWIDLPDAGWVWRPDPNVVGADFVPYSTGGQWVSSDWGWTFESDWDWGWAPFHYGRWFVAPSVGWVWWPDSEWAPAWVDWRWGNGFVGWQPLAPPGISIGLGWTFVGANDFVRPGVGVHRLPASRVQELMRQTQPVGEHVVAREGHWNRGPEPEQVARVTGQPVPLAKPMTPPTAHPPRARSGTSVAPSRPAPSVPHHAVPEEQAAPREEAHPPPAATVPAAPHEPIAPHEPTAPHEPHEPAAPHEPAPHEHASPEHHEGEHSEGSHHGR</sequence>
<dbReference type="OrthoDB" id="5485224at2"/>
<evidence type="ECO:0000313" key="4">
    <source>
        <dbReference type="Proteomes" id="UP000268313"/>
    </source>
</evidence>
<feature type="compositionally biased region" description="Basic and acidic residues" evidence="1">
    <location>
        <begin position="293"/>
        <end position="330"/>
    </location>
</feature>
<reference evidence="4" key="1">
    <citation type="submission" date="2018-09" db="EMBL/GenBank/DDBJ databases">
        <authorList>
            <person name="Livingstone P.G."/>
            <person name="Whitworth D.E."/>
        </authorList>
    </citation>
    <scope>NUCLEOTIDE SEQUENCE [LARGE SCALE GENOMIC DNA]</scope>
    <source>
        <strain evidence="4">CA043D</strain>
    </source>
</reference>
<protein>
    <recommendedName>
        <fullName evidence="5">BcpO-related WXXGXW repeat protein</fullName>
    </recommendedName>
</protein>
<comment type="caution">
    <text evidence="3">The sequence shown here is derived from an EMBL/GenBank/DDBJ whole genome shotgun (WGS) entry which is preliminary data.</text>
</comment>
<dbReference type="PROSITE" id="PS51257">
    <property type="entry name" value="PROKAR_LIPOPROTEIN"/>
    <property type="match status" value="1"/>
</dbReference>
<feature type="compositionally biased region" description="Basic and acidic residues" evidence="1">
    <location>
        <begin position="259"/>
        <end position="272"/>
    </location>
</feature>
<proteinExistence type="predicted"/>
<evidence type="ECO:0000313" key="3">
    <source>
        <dbReference type="EMBL" id="RKG99313.1"/>
    </source>
</evidence>
<feature type="chain" id="PRO_5017473341" description="BcpO-related WXXGXW repeat protein" evidence="2">
    <location>
        <begin position="29"/>
        <end position="330"/>
    </location>
</feature>
<accession>A0A3A8KBX2</accession>
<feature type="signal peptide" evidence="2">
    <location>
        <begin position="1"/>
        <end position="28"/>
    </location>
</feature>
<evidence type="ECO:0000256" key="1">
    <source>
        <dbReference type="SAM" id="MobiDB-lite"/>
    </source>
</evidence>
<keyword evidence="2" id="KW-0732">Signal</keyword>